<evidence type="ECO:0000313" key="1">
    <source>
        <dbReference type="EMBL" id="KAK8212867.1"/>
    </source>
</evidence>
<proteinExistence type="predicted"/>
<protein>
    <submittedName>
        <fullName evidence="1">DNA-binding transcription factor</fullName>
    </submittedName>
</protein>
<keyword evidence="1" id="KW-0238">DNA-binding</keyword>
<dbReference type="EMBL" id="JAMKPW020000012">
    <property type="protein sequence ID" value="KAK8212867.1"/>
    <property type="molecule type" value="Genomic_DNA"/>
</dbReference>
<organism evidence="1 2">
    <name type="scientific">Zalaria obscura</name>
    <dbReference type="NCBI Taxonomy" id="2024903"/>
    <lineage>
        <taxon>Eukaryota</taxon>
        <taxon>Fungi</taxon>
        <taxon>Dikarya</taxon>
        <taxon>Ascomycota</taxon>
        <taxon>Pezizomycotina</taxon>
        <taxon>Dothideomycetes</taxon>
        <taxon>Dothideomycetidae</taxon>
        <taxon>Dothideales</taxon>
        <taxon>Zalariaceae</taxon>
        <taxon>Zalaria</taxon>
    </lineage>
</organism>
<keyword evidence="2" id="KW-1185">Reference proteome</keyword>
<comment type="caution">
    <text evidence="1">The sequence shown here is derived from an EMBL/GenBank/DDBJ whole genome shotgun (WGS) entry which is preliminary data.</text>
</comment>
<name>A0ACC3SFR7_9PEZI</name>
<evidence type="ECO:0000313" key="2">
    <source>
        <dbReference type="Proteomes" id="UP001320706"/>
    </source>
</evidence>
<sequence length="822" mass="89338">MDPQSRGRSPSQGHTPDLRHSNSASPHPQLDAFPSFVNDPQIGDTSGIYNTGAYTNDFQSQDQFSIDPSQTYLDSFQEQNQLSQSQLDLNNNNFFHSSSQGLQPDTSGIYSQQGNHLSPGSVDFGAHSPANSSGTDSNPFPTLDYNQAQSLDPSLLNFDPNNFDPQQSQQQTLNPSDISLDPMVAMQQTSPTPPHLLQPGGMRQPSPGQSPHASPSFQNGAFFDQNRARNTSVSLDPQSAYNDANWAGGAAFRGHRRAPSDTYSEISSHSAHASPYLPTLDSFDQAEASPMLNAQSDPSLYGNALGLDQFSLSEPQQSHISPGHSPHMSPNLAPQQHQQQQPLPQFTSLNNYGLTQDLNAQFQHQQQNPMGNGVQYEMFPDAHKEPFPSLSSPEGQADQMSPPDINITFAPPSRQPSFEPPPPVQSGIEGALSPPERTRSRNRTRAKSDSYAGSRPRTPSLSQSLSRGRSPSLQPSLSASLSPNAIALPLSRSPSPSHSDYSASDRRSSTSSNPSNRDYLLDLADPSSGPVPSNGSNSNLLSGVGSGGVAEGMVNAKGRVQKHPATFACTLCPKRFTRAYNLRSHLRTHTDERPFVCSVCGKAFARQHDRKRHEGLHSGEKRFVCKGVLKTSVDNNDGGGAKTWGCGRRFARADALGRHFRSEAGRVCIKPLLDEEREERQRLWDEEMRLRSQQQQQHQAQQLSMGLQQNVPMAGMDLGGLNTNPGFMSQQQQDIILPTALLQLYPEFASMNWNAPVGAGEMEDVSGRSSFDASSGADDWVSESEMGSVQGQGQGQAQGQQFGLQPTGGWNGSDYLSDFEGR</sequence>
<accession>A0ACC3SFR7</accession>
<gene>
    <name evidence="1" type="primary">CRZ1</name>
    <name evidence="1" type="ORF">M8818_003032</name>
</gene>
<reference evidence="1" key="1">
    <citation type="submission" date="2024-02" db="EMBL/GenBank/DDBJ databases">
        <title>Metagenome Assembled Genome of Zalaria obscura JY119.</title>
        <authorList>
            <person name="Vighnesh L."/>
            <person name="Jagadeeshwari U."/>
            <person name="Venkata Ramana C."/>
            <person name="Sasikala C."/>
        </authorList>
    </citation>
    <scope>NUCLEOTIDE SEQUENCE</scope>
    <source>
        <strain evidence="1">JY119</strain>
    </source>
</reference>
<dbReference type="Proteomes" id="UP001320706">
    <property type="component" value="Unassembled WGS sequence"/>
</dbReference>